<sequence>MANNHFHLTQANRPIEGEWERVNRDLRLGSQKGNVEERGGAGDERSRVLFGGVKEARNWKNAQRHAAAAMTRISRVFFLFV</sequence>
<protein>
    <submittedName>
        <fullName evidence="1">Uncharacterized protein</fullName>
    </submittedName>
</protein>
<comment type="caution">
    <text evidence="1">The sequence shown here is derived from an EMBL/GenBank/DDBJ whole genome shotgun (WGS) entry which is preliminary data.</text>
</comment>
<reference evidence="1 2" key="1">
    <citation type="journal article" date="2019" name="Commun. Biol.">
        <title>The bagworm genome reveals a unique fibroin gene that provides high tensile strength.</title>
        <authorList>
            <person name="Kono N."/>
            <person name="Nakamura H."/>
            <person name="Ohtoshi R."/>
            <person name="Tomita M."/>
            <person name="Numata K."/>
            <person name="Arakawa K."/>
        </authorList>
    </citation>
    <scope>NUCLEOTIDE SEQUENCE [LARGE SCALE GENOMIC DNA]</scope>
</reference>
<keyword evidence="2" id="KW-1185">Reference proteome</keyword>
<evidence type="ECO:0000313" key="2">
    <source>
        <dbReference type="Proteomes" id="UP000299102"/>
    </source>
</evidence>
<name>A0A4C1UQR5_EUMVA</name>
<dbReference type="Proteomes" id="UP000299102">
    <property type="component" value="Unassembled WGS sequence"/>
</dbReference>
<gene>
    <name evidence="1" type="ORF">EVAR_11784_1</name>
</gene>
<accession>A0A4C1UQR5</accession>
<dbReference type="EMBL" id="BGZK01000205">
    <property type="protein sequence ID" value="GBP28322.1"/>
    <property type="molecule type" value="Genomic_DNA"/>
</dbReference>
<evidence type="ECO:0000313" key="1">
    <source>
        <dbReference type="EMBL" id="GBP28322.1"/>
    </source>
</evidence>
<dbReference type="AlphaFoldDB" id="A0A4C1UQR5"/>
<proteinExistence type="predicted"/>
<organism evidence="1 2">
    <name type="scientific">Eumeta variegata</name>
    <name type="common">Bagworm moth</name>
    <name type="synonym">Eumeta japonica</name>
    <dbReference type="NCBI Taxonomy" id="151549"/>
    <lineage>
        <taxon>Eukaryota</taxon>
        <taxon>Metazoa</taxon>
        <taxon>Ecdysozoa</taxon>
        <taxon>Arthropoda</taxon>
        <taxon>Hexapoda</taxon>
        <taxon>Insecta</taxon>
        <taxon>Pterygota</taxon>
        <taxon>Neoptera</taxon>
        <taxon>Endopterygota</taxon>
        <taxon>Lepidoptera</taxon>
        <taxon>Glossata</taxon>
        <taxon>Ditrysia</taxon>
        <taxon>Tineoidea</taxon>
        <taxon>Psychidae</taxon>
        <taxon>Oiketicinae</taxon>
        <taxon>Eumeta</taxon>
    </lineage>
</organism>